<dbReference type="FunFam" id="1.10.1900.20:FF:000001">
    <property type="entry name" value="50S ribosomal protein L20"/>
    <property type="match status" value="1"/>
</dbReference>
<dbReference type="PANTHER" id="PTHR10986">
    <property type="entry name" value="39S RIBOSOMAL PROTEIN L20"/>
    <property type="match status" value="1"/>
</dbReference>
<comment type="similarity">
    <text evidence="1 7 8">Belongs to the bacterial ribosomal protein bL20 family.</text>
</comment>
<dbReference type="AlphaFoldDB" id="A0A0A0EJ34"/>
<evidence type="ECO:0000256" key="6">
    <source>
        <dbReference type="ARBA" id="ARBA00035172"/>
    </source>
</evidence>
<dbReference type="HAMAP" id="MF_00382">
    <property type="entry name" value="Ribosomal_bL20"/>
    <property type="match status" value="1"/>
</dbReference>
<dbReference type="eggNOG" id="COG0292">
    <property type="taxonomic scope" value="Bacteria"/>
</dbReference>
<dbReference type="Pfam" id="PF00453">
    <property type="entry name" value="Ribosomal_L20"/>
    <property type="match status" value="1"/>
</dbReference>
<comment type="function">
    <text evidence="7 8">Binds directly to 23S ribosomal RNA and is necessary for the in vitro assembly process of the 50S ribosomal subunit. It is not involved in the protein synthesizing functions of that subunit.</text>
</comment>
<gene>
    <name evidence="7 9" type="primary">rplT</name>
    <name evidence="9" type="ORF">N792_12950</name>
</gene>
<dbReference type="SUPFAM" id="SSF74731">
    <property type="entry name" value="Ribosomal protein L20"/>
    <property type="match status" value="1"/>
</dbReference>
<dbReference type="Gene3D" id="1.10.1900.20">
    <property type="entry name" value="Ribosomal protein L20"/>
    <property type="match status" value="1"/>
</dbReference>
<dbReference type="RefSeq" id="WP_036195319.1">
    <property type="nucleotide sequence ID" value="NZ_AVPS01000009.1"/>
</dbReference>
<dbReference type="PRINTS" id="PR00062">
    <property type="entry name" value="RIBOSOMALL20"/>
</dbReference>
<keyword evidence="2 7" id="KW-0699">rRNA-binding</keyword>
<keyword evidence="10" id="KW-1185">Reference proteome</keyword>
<dbReference type="InterPro" id="IPR005813">
    <property type="entry name" value="Ribosomal_bL20"/>
</dbReference>
<dbReference type="GO" id="GO:0006412">
    <property type="term" value="P:translation"/>
    <property type="evidence" value="ECO:0007669"/>
    <property type="project" value="InterPro"/>
</dbReference>
<proteinExistence type="inferred from homology"/>
<evidence type="ECO:0000256" key="2">
    <source>
        <dbReference type="ARBA" id="ARBA00022730"/>
    </source>
</evidence>
<evidence type="ECO:0000256" key="3">
    <source>
        <dbReference type="ARBA" id="ARBA00022884"/>
    </source>
</evidence>
<evidence type="ECO:0000313" key="10">
    <source>
        <dbReference type="Proteomes" id="UP000030017"/>
    </source>
</evidence>
<dbReference type="OrthoDB" id="9808966at2"/>
<dbReference type="GO" id="GO:0000027">
    <property type="term" value="P:ribosomal large subunit assembly"/>
    <property type="evidence" value="ECO:0007669"/>
    <property type="project" value="UniProtKB-UniRule"/>
</dbReference>
<evidence type="ECO:0000313" key="9">
    <source>
        <dbReference type="EMBL" id="KGM50976.1"/>
    </source>
</evidence>
<evidence type="ECO:0000256" key="5">
    <source>
        <dbReference type="ARBA" id="ARBA00023274"/>
    </source>
</evidence>
<keyword evidence="4 7" id="KW-0689">Ribosomal protein</keyword>
<evidence type="ECO:0000256" key="4">
    <source>
        <dbReference type="ARBA" id="ARBA00022980"/>
    </source>
</evidence>
<dbReference type="InterPro" id="IPR049946">
    <property type="entry name" value="RIBOSOMAL_L20_CS"/>
</dbReference>
<dbReference type="GO" id="GO:1990904">
    <property type="term" value="C:ribonucleoprotein complex"/>
    <property type="evidence" value="ECO:0007669"/>
    <property type="project" value="UniProtKB-KW"/>
</dbReference>
<protein>
    <recommendedName>
        <fullName evidence="6 7">Large ribosomal subunit protein bL20</fullName>
    </recommendedName>
</protein>
<dbReference type="Gene3D" id="6.10.160.10">
    <property type="match status" value="1"/>
</dbReference>
<sequence length="119" mass="13601">MARVKRGVQARRRHKNILKQAKGYYHARRKVYRVAYQAVTKAMQYAYIGRKQKKRNFRSLWITRINAAARINGMSYSRFMNGLMKAGITLDRKVLADIAVHDAKGFAALTEKAKSALAA</sequence>
<dbReference type="GO" id="GO:0019843">
    <property type="term" value="F:rRNA binding"/>
    <property type="evidence" value="ECO:0007669"/>
    <property type="project" value="UniProtKB-UniRule"/>
</dbReference>
<dbReference type="PROSITE" id="PS00937">
    <property type="entry name" value="RIBOSOMAL_L20"/>
    <property type="match status" value="1"/>
</dbReference>
<dbReference type="GO" id="GO:0005840">
    <property type="term" value="C:ribosome"/>
    <property type="evidence" value="ECO:0007669"/>
    <property type="project" value="UniProtKB-KW"/>
</dbReference>
<evidence type="ECO:0000256" key="8">
    <source>
        <dbReference type="RuleBase" id="RU000560"/>
    </source>
</evidence>
<name>A0A0A0EJ34_9GAMM</name>
<keyword evidence="5 7" id="KW-0687">Ribonucleoprotein</keyword>
<dbReference type="EMBL" id="AVPS01000009">
    <property type="protein sequence ID" value="KGM50976.1"/>
    <property type="molecule type" value="Genomic_DNA"/>
</dbReference>
<dbReference type="STRING" id="1122185.N792_12950"/>
<comment type="caution">
    <text evidence="9">The sequence shown here is derived from an EMBL/GenBank/DDBJ whole genome shotgun (WGS) entry which is preliminary data.</text>
</comment>
<reference evidence="9 10" key="1">
    <citation type="submission" date="2013-08" db="EMBL/GenBank/DDBJ databases">
        <title>Genome sequencing of Lysobacter.</title>
        <authorList>
            <person name="Zhang S."/>
            <person name="Wang G."/>
        </authorList>
    </citation>
    <scope>NUCLEOTIDE SEQUENCE [LARGE SCALE GENOMIC DNA]</scope>
    <source>
        <strain evidence="9 10">Ko07</strain>
    </source>
</reference>
<dbReference type="Proteomes" id="UP000030017">
    <property type="component" value="Unassembled WGS sequence"/>
</dbReference>
<organism evidence="9 10">
    <name type="scientific">Lysobacter concretionis Ko07 = DSM 16239</name>
    <dbReference type="NCBI Taxonomy" id="1122185"/>
    <lineage>
        <taxon>Bacteria</taxon>
        <taxon>Pseudomonadati</taxon>
        <taxon>Pseudomonadota</taxon>
        <taxon>Gammaproteobacteria</taxon>
        <taxon>Lysobacterales</taxon>
        <taxon>Lysobacteraceae</taxon>
        <taxon>Novilysobacter</taxon>
    </lineage>
</organism>
<dbReference type="CDD" id="cd07026">
    <property type="entry name" value="Ribosomal_L20"/>
    <property type="match status" value="1"/>
</dbReference>
<evidence type="ECO:0000256" key="7">
    <source>
        <dbReference type="HAMAP-Rule" id="MF_00382"/>
    </source>
</evidence>
<keyword evidence="3 7" id="KW-0694">RNA-binding</keyword>
<accession>A0A0A0EJ34</accession>
<evidence type="ECO:0000256" key="1">
    <source>
        <dbReference type="ARBA" id="ARBA00007698"/>
    </source>
</evidence>
<dbReference type="InterPro" id="IPR035566">
    <property type="entry name" value="Ribosomal_protein_bL20_C"/>
</dbReference>
<dbReference type="NCBIfam" id="TIGR01032">
    <property type="entry name" value="rplT_bact"/>
    <property type="match status" value="1"/>
</dbReference>
<dbReference type="GO" id="GO:0003735">
    <property type="term" value="F:structural constituent of ribosome"/>
    <property type="evidence" value="ECO:0007669"/>
    <property type="project" value="InterPro"/>
</dbReference>